<reference evidence="1 2" key="1">
    <citation type="submission" date="2019-02" db="EMBL/GenBank/DDBJ databases">
        <title>Deep-cultivation of Planctomycetes and their phenomic and genomic characterization uncovers novel biology.</title>
        <authorList>
            <person name="Wiegand S."/>
            <person name="Jogler M."/>
            <person name="Boedeker C."/>
            <person name="Pinto D."/>
            <person name="Vollmers J."/>
            <person name="Rivas-Marin E."/>
            <person name="Kohn T."/>
            <person name="Peeters S.H."/>
            <person name="Heuer A."/>
            <person name="Rast P."/>
            <person name="Oberbeckmann S."/>
            <person name="Bunk B."/>
            <person name="Jeske O."/>
            <person name="Meyerdierks A."/>
            <person name="Storesund J.E."/>
            <person name="Kallscheuer N."/>
            <person name="Luecker S."/>
            <person name="Lage O.M."/>
            <person name="Pohl T."/>
            <person name="Merkel B.J."/>
            <person name="Hornburger P."/>
            <person name="Mueller R.-W."/>
            <person name="Bruemmer F."/>
            <person name="Labrenz M."/>
            <person name="Spormann A.M."/>
            <person name="Op den Camp H."/>
            <person name="Overmann J."/>
            <person name="Amann R."/>
            <person name="Jetten M.S.M."/>
            <person name="Mascher T."/>
            <person name="Medema M.H."/>
            <person name="Devos D.P."/>
            <person name="Kaster A.-K."/>
            <person name="Ovreas L."/>
            <person name="Rohde M."/>
            <person name="Galperin M.Y."/>
            <person name="Jogler C."/>
        </authorList>
    </citation>
    <scope>NUCLEOTIDE SEQUENCE [LARGE SCALE GENOMIC DNA]</scope>
    <source>
        <strain evidence="1 2">Q31a</strain>
    </source>
</reference>
<sequence length="125" mass="13911">MLPLISVTFAVIAGVIWIIFLRPVPTQTAFGAVLEKNYKPPGEYTQVHGGTRDAFHLPTTISIAEGYVVEIKLDEEQGTVSSLLNSIEAERYEVGTRVKVEYSLRSVPMLWQKCYVHSVALAEET</sequence>
<accession>A0A518GCS5</accession>
<proteinExistence type="predicted"/>
<dbReference type="EMBL" id="CP036298">
    <property type="protein sequence ID" value="QDV26401.1"/>
    <property type="molecule type" value="Genomic_DNA"/>
</dbReference>
<protein>
    <submittedName>
        <fullName evidence="1">Uncharacterized protein</fullName>
    </submittedName>
</protein>
<dbReference type="RefSeq" id="WP_145082516.1">
    <property type="nucleotide sequence ID" value="NZ_CP036298.1"/>
</dbReference>
<keyword evidence="2" id="KW-1185">Reference proteome</keyword>
<evidence type="ECO:0000313" key="1">
    <source>
        <dbReference type="EMBL" id="QDV26401.1"/>
    </source>
</evidence>
<organism evidence="1 2">
    <name type="scientific">Aureliella helgolandensis</name>
    <dbReference type="NCBI Taxonomy" id="2527968"/>
    <lineage>
        <taxon>Bacteria</taxon>
        <taxon>Pseudomonadati</taxon>
        <taxon>Planctomycetota</taxon>
        <taxon>Planctomycetia</taxon>
        <taxon>Pirellulales</taxon>
        <taxon>Pirellulaceae</taxon>
        <taxon>Aureliella</taxon>
    </lineage>
</organism>
<dbReference type="KEGG" id="ahel:Q31a_47750"/>
<evidence type="ECO:0000313" key="2">
    <source>
        <dbReference type="Proteomes" id="UP000318017"/>
    </source>
</evidence>
<gene>
    <name evidence="1" type="ORF">Q31a_47750</name>
</gene>
<dbReference type="AlphaFoldDB" id="A0A518GCS5"/>
<dbReference type="Proteomes" id="UP000318017">
    <property type="component" value="Chromosome"/>
</dbReference>
<name>A0A518GCS5_9BACT</name>